<sequence length="87" mass="9333">MKAHTGDWLVLKGTHVDQADQRGLITEVHGADGAPPYVVRWLATDHVATVIPGPDAVVVTAAEQEAADEKARSKFARTPVPHDARTD</sequence>
<dbReference type="Proteomes" id="UP000036513">
    <property type="component" value="Unassembled WGS sequence"/>
</dbReference>
<protein>
    <recommendedName>
        <fullName evidence="2">DUF1918 domain-containing protein</fullName>
    </recommendedName>
</protein>
<dbReference type="PATRIC" id="fig|37916.4.peg.3367"/>
<dbReference type="InterPro" id="IPR015035">
    <property type="entry name" value="DUF1918"/>
</dbReference>
<organism evidence="3 4">
    <name type="scientific">Mycolicibacterium chlorophenolicum</name>
    <dbReference type="NCBI Taxonomy" id="37916"/>
    <lineage>
        <taxon>Bacteria</taxon>
        <taxon>Bacillati</taxon>
        <taxon>Actinomycetota</taxon>
        <taxon>Actinomycetes</taxon>
        <taxon>Mycobacteriales</taxon>
        <taxon>Mycobacteriaceae</taxon>
        <taxon>Mycolicibacterium</taxon>
    </lineage>
</organism>
<evidence type="ECO:0000313" key="4">
    <source>
        <dbReference type="Proteomes" id="UP000036513"/>
    </source>
</evidence>
<dbReference type="Pfam" id="PF08940">
    <property type="entry name" value="DUF1918"/>
    <property type="match status" value="1"/>
</dbReference>
<proteinExistence type="predicted"/>
<feature type="region of interest" description="Disordered" evidence="1">
    <location>
        <begin position="68"/>
        <end position="87"/>
    </location>
</feature>
<dbReference type="Gene3D" id="2.30.30.440">
    <property type="entry name" value="Domain of unknown function DUF1918"/>
    <property type="match status" value="1"/>
</dbReference>
<dbReference type="SUPFAM" id="SSF50118">
    <property type="entry name" value="Cell growth inhibitor/plasmid maintenance toxic component"/>
    <property type="match status" value="1"/>
</dbReference>
<evidence type="ECO:0000259" key="2">
    <source>
        <dbReference type="Pfam" id="PF08940"/>
    </source>
</evidence>
<dbReference type="AlphaFoldDB" id="A0A0J6W0L3"/>
<reference evidence="3 4" key="1">
    <citation type="journal article" date="2015" name="Genome Biol. Evol.">
        <title>Characterization of Three Mycobacterium spp. with Potential Use in Bioremediation by Genome Sequencing and Comparative Genomics.</title>
        <authorList>
            <person name="Das S."/>
            <person name="Pettersson B.M."/>
            <person name="Behra P.R."/>
            <person name="Ramesh M."/>
            <person name="Dasgupta S."/>
            <person name="Bhattacharya A."/>
            <person name="Kirsebom L.A."/>
        </authorList>
    </citation>
    <scope>NUCLEOTIDE SEQUENCE [LARGE SCALE GENOMIC DNA]</scope>
    <source>
        <strain evidence="3 4">DSM 43826</strain>
    </source>
</reference>
<keyword evidence="4" id="KW-1185">Reference proteome</keyword>
<dbReference type="EMBL" id="JYNL01000030">
    <property type="protein sequence ID" value="KMO75217.1"/>
    <property type="molecule type" value="Genomic_DNA"/>
</dbReference>
<gene>
    <name evidence="3" type="ORF">MCHLDSM_03435</name>
</gene>
<feature type="domain" description="DUF1918" evidence="2">
    <location>
        <begin position="1"/>
        <end position="58"/>
    </location>
</feature>
<comment type="caution">
    <text evidence="3">The sequence shown here is derived from an EMBL/GenBank/DDBJ whole genome shotgun (WGS) entry which is preliminary data.</text>
</comment>
<name>A0A0J6W0L3_9MYCO</name>
<evidence type="ECO:0000256" key="1">
    <source>
        <dbReference type="SAM" id="MobiDB-lite"/>
    </source>
</evidence>
<dbReference type="STRING" id="37916.MCHLDSM_03435"/>
<evidence type="ECO:0000313" key="3">
    <source>
        <dbReference type="EMBL" id="KMO75217.1"/>
    </source>
</evidence>
<dbReference type="SMR" id="A0A0J6W0L3"/>
<dbReference type="RefSeq" id="WP_048470943.1">
    <property type="nucleotide sequence ID" value="NZ_JYNL01000030.1"/>
</dbReference>
<accession>A0A0J6W0L3</accession>